<name>A0A9W7W5A6_9PEZI</name>
<dbReference type="AlphaFoldDB" id="A0A9W7W5A6"/>
<dbReference type="EMBL" id="RIBY02000680">
    <property type="protein sequence ID" value="KAH9838862.1"/>
    <property type="molecule type" value="Genomic_DNA"/>
</dbReference>
<accession>A0A9W7W5A6</accession>
<reference evidence="1 2" key="1">
    <citation type="journal article" date="2018" name="IMA Fungus">
        <title>IMA Genome-F 10: Nine draft genome sequences of Claviceps purpurea s.lat., including C. arundinis, C. humidiphila, and C. cf. spartinae, pseudomolecules for the pitch canker pathogen Fusarium circinatum, draft genome of Davidsoniella eucalypti, Grosmannia galeiformis, Quambalaria eucalypti, and Teratosphaeria destructans.</title>
        <authorList>
            <person name="Wingfield B.D."/>
            <person name="Liu M."/>
            <person name="Nguyen H.D."/>
            <person name="Lane F.A."/>
            <person name="Morgan S.W."/>
            <person name="De Vos L."/>
            <person name="Wilken P.M."/>
            <person name="Duong T.A."/>
            <person name="Aylward J."/>
            <person name="Coetzee M.P."/>
            <person name="Dadej K."/>
            <person name="De Beer Z.W."/>
            <person name="Findlay W."/>
            <person name="Havenga M."/>
            <person name="Kolarik M."/>
            <person name="Menzies J.G."/>
            <person name="Naidoo K."/>
            <person name="Pochopski O."/>
            <person name="Shoukouhi P."/>
            <person name="Santana Q.C."/>
            <person name="Seifert K.A."/>
            <person name="Soal N."/>
            <person name="Steenkamp E.T."/>
            <person name="Tatham C.T."/>
            <person name="van der Nest M.A."/>
            <person name="Wingfield M.J."/>
        </authorList>
    </citation>
    <scope>NUCLEOTIDE SEQUENCE [LARGE SCALE GENOMIC DNA]</scope>
    <source>
        <strain evidence="1">CMW44962</strain>
    </source>
</reference>
<sequence>MPPYRLTDRKARKNGVDSYKNGAKNCVKLHKNSMTDKTALLQRDKRAGLSTIRKAHISFGVCKGESSPVPFELPVATGSRPSSCGIGFSTTADVNRTGSDPTAVSLLAGLDPMWSKLDSAKFSHCAISYLQCELYPDPSKQPFYGTYMWQHEIGWCTSPSNCAGDPRPFASQRFNTTAVGDALWWTSGVFWNISSASHSVASHMKRFYRTIGAFDTAIARVLEGTDGLWDSWLGDLVLDYEDDLCYVDADCEGENALRGLGADLCFTKRYPTQPPPTTSSVYLGVKWLLTSNYSPFTWLPLSLLVPSRDSIKSAFLLPGHICISRARQRRVLAAIAEDLDGMIEYLAEDLARDCRRRLTGLQKVLHREGFWDYDPERPHIWVGEYLWDLPPPDMKVQGARRRDSQRYQGGRLEWDGTVQGWVEGYLSHACESLQPEDPYSYRLEDDNFQDAGIDTPLEIFMQFTSDLRSAAGLLNESALSTRGDYTSDRFAMFKPKRTLACTAPPVGLLREEIRGIGWVGEGPEMAEVKAFVSSRG</sequence>
<gene>
    <name evidence="1" type="ORF">Tdes44962_MAKER08143</name>
</gene>
<comment type="caution">
    <text evidence="1">The sequence shown here is derived from an EMBL/GenBank/DDBJ whole genome shotgun (WGS) entry which is preliminary data.</text>
</comment>
<reference evidence="1 2" key="2">
    <citation type="journal article" date="2021" name="Curr. Genet.">
        <title>Genetic response to nitrogen starvation in the aggressive Eucalyptus foliar pathogen Teratosphaeria destructans.</title>
        <authorList>
            <person name="Havenga M."/>
            <person name="Wingfield B.D."/>
            <person name="Wingfield M.J."/>
            <person name="Dreyer L.L."/>
            <person name="Roets F."/>
            <person name="Aylward J."/>
        </authorList>
    </citation>
    <scope>NUCLEOTIDE SEQUENCE [LARGE SCALE GENOMIC DNA]</scope>
    <source>
        <strain evidence="1">CMW44962</strain>
    </source>
</reference>
<evidence type="ECO:0000313" key="1">
    <source>
        <dbReference type="EMBL" id="KAH9838862.1"/>
    </source>
</evidence>
<dbReference type="Proteomes" id="UP001138500">
    <property type="component" value="Unassembled WGS sequence"/>
</dbReference>
<proteinExistence type="predicted"/>
<organism evidence="1 2">
    <name type="scientific">Teratosphaeria destructans</name>
    <dbReference type="NCBI Taxonomy" id="418781"/>
    <lineage>
        <taxon>Eukaryota</taxon>
        <taxon>Fungi</taxon>
        <taxon>Dikarya</taxon>
        <taxon>Ascomycota</taxon>
        <taxon>Pezizomycotina</taxon>
        <taxon>Dothideomycetes</taxon>
        <taxon>Dothideomycetidae</taxon>
        <taxon>Mycosphaerellales</taxon>
        <taxon>Teratosphaeriaceae</taxon>
        <taxon>Teratosphaeria</taxon>
    </lineage>
</organism>
<evidence type="ECO:0000313" key="2">
    <source>
        <dbReference type="Proteomes" id="UP001138500"/>
    </source>
</evidence>
<protein>
    <submittedName>
        <fullName evidence="1">Uncharacterized protein</fullName>
    </submittedName>
</protein>
<keyword evidence="2" id="KW-1185">Reference proteome</keyword>